<evidence type="ECO:0000313" key="3">
    <source>
        <dbReference type="Proteomes" id="UP001370100"/>
    </source>
</evidence>
<reference evidence="2 3" key="1">
    <citation type="submission" date="2024-03" db="EMBL/GenBank/DDBJ databases">
        <title>Actinomycetospora sp. OC33-EN06, a novel actinomycete isolated from wild orchid (Aerides multiflora).</title>
        <authorList>
            <person name="Suriyachadkun C."/>
        </authorList>
    </citation>
    <scope>NUCLEOTIDE SEQUENCE [LARGE SCALE GENOMIC DNA]</scope>
    <source>
        <strain evidence="2 3">OC33-EN06</strain>
    </source>
</reference>
<comment type="caution">
    <text evidence="2">The sequence shown here is derived from an EMBL/GenBank/DDBJ whole genome shotgun (WGS) entry which is preliminary data.</text>
</comment>
<feature type="transmembrane region" description="Helical" evidence="1">
    <location>
        <begin position="108"/>
        <end position="126"/>
    </location>
</feature>
<keyword evidence="1" id="KW-0472">Membrane</keyword>
<proteinExistence type="predicted"/>
<keyword evidence="1" id="KW-1133">Transmembrane helix</keyword>
<feature type="transmembrane region" description="Helical" evidence="1">
    <location>
        <begin position="17"/>
        <end position="35"/>
    </location>
</feature>
<feature type="transmembrane region" description="Helical" evidence="1">
    <location>
        <begin position="47"/>
        <end position="65"/>
    </location>
</feature>
<gene>
    <name evidence="2" type="ORF">WCD41_03305</name>
</gene>
<name>A0ABU8MZB7_9PSEU</name>
<keyword evidence="3" id="KW-1185">Reference proteome</keyword>
<feature type="transmembrane region" description="Helical" evidence="1">
    <location>
        <begin position="72"/>
        <end position="93"/>
    </location>
</feature>
<organism evidence="2 3">
    <name type="scientific">Actinomycetospora aeridis</name>
    <dbReference type="NCBI Taxonomy" id="3129231"/>
    <lineage>
        <taxon>Bacteria</taxon>
        <taxon>Bacillati</taxon>
        <taxon>Actinomycetota</taxon>
        <taxon>Actinomycetes</taxon>
        <taxon>Pseudonocardiales</taxon>
        <taxon>Pseudonocardiaceae</taxon>
        <taxon>Actinomycetospora</taxon>
    </lineage>
</organism>
<dbReference type="RefSeq" id="WP_337711940.1">
    <property type="nucleotide sequence ID" value="NZ_JBBEGL010000001.1"/>
</dbReference>
<keyword evidence="1" id="KW-0812">Transmembrane</keyword>
<evidence type="ECO:0000256" key="1">
    <source>
        <dbReference type="SAM" id="Phobius"/>
    </source>
</evidence>
<dbReference type="EMBL" id="JBBEGL010000001">
    <property type="protein sequence ID" value="MEJ2885462.1"/>
    <property type="molecule type" value="Genomic_DNA"/>
</dbReference>
<accession>A0ABU8MZB7</accession>
<protein>
    <recommendedName>
        <fullName evidence="4">Integral membrane protein</fullName>
    </recommendedName>
</protein>
<evidence type="ECO:0000313" key="2">
    <source>
        <dbReference type="EMBL" id="MEJ2885462.1"/>
    </source>
</evidence>
<dbReference type="Proteomes" id="UP001370100">
    <property type="component" value="Unassembled WGS sequence"/>
</dbReference>
<sequence length="131" mass="13879">MPAESSGRSLSGGPGRVLLIVYVIFAISAGARAVYQIAVQFERAPEAYLLSAFAAAVYLVAAVALGRGARRVALVAVVIELVGVLAIGTLSLLRPQDFPDPTVWSDFGVGYGFVPVVLPVLGLLWLRRVRE</sequence>
<evidence type="ECO:0008006" key="4">
    <source>
        <dbReference type="Google" id="ProtNLM"/>
    </source>
</evidence>